<proteinExistence type="predicted"/>
<evidence type="ECO:0000256" key="1">
    <source>
        <dbReference type="SAM" id="MobiDB-lite"/>
    </source>
</evidence>
<feature type="compositionally biased region" description="Basic residues" evidence="1">
    <location>
        <begin position="1"/>
        <end position="12"/>
    </location>
</feature>
<dbReference type="EMBL" id="CADCTP010000438">
    <property type="protein sequence ID" value="CAA9292595.1"/>
    <property type="molecule type" value="Genomic_DNA"/>
</dbReference>
<feature type="compositionally biased region" description="Basic residues" evidence="1">
    <location>
        <begin position="188"/>
        <end position="207"/>
    </location>
</feature>
<evidence type="ECO:0000313" key="2">
    <source>
        <dbReference type="EMBL" id="CAA9292595.1"/>
    </source>
</evidence>
<dbReference type="GO" id="GO:0004845">
    <property type="term" value="F:uracil phosphoribosyltransferase activity"/>
    <property type="evidence" value="ECO:0007669"/>
    <property type="project" value="UniProtKB-EC"/>
</dbReference>
<feature type="non-terminal residue" evidence="2">
    <location>
        <position position="1"/>
    </location>
</feature>
<protein>
    <submittedName>
        <fullName evidence="2">Uracil phosphoribosyltransferase</fullName>
        <ecNumber evidence="2">2.4.2.9</ecNumber>
    </submittedName>
</protein>
<feature type="compositionally biased region" description="Low complexity" evidence="1">
    <location>
        <begin position="165"/>
        <end position="175"/>
    </location>
</feature>
<feature type="non-terminal residue" evidence="2">
    <location>
        <position position="234"/>
    </location>
</feature>
<feature type="compositionally biased region" description="Low complexity" evidence="1">
    <location>
        <begin position="26"/>
        <end position="40"/>
    </location>
</feature>
<keyword evidence="2" id="KW-0328">Glycosyltransferase</keyword>
<gene>
    <name evidence="2" type="ORF">AVDCRST_MAG41-4539</name>
</gene>
<organism evidence="2">
    <name type="scientific">uncultured Mycobacteriales bacterium</name>
    <dbReference type="NCBI Taxonomy" id="581187"/>
    <lineage>
        <taxon>Bacteria</taxon>
        <taxon>Bacillati</taxon>
        <taxon>Actinomycetota</taxon>
        <taxon>Actinomycetes</taxon>
        <taxon>Mycobacteriales</taxon>
        <taxon>environmental samples</taxon>
    </lineage>
</organism>
<sequence>DREPHHHRVRRHVALDRAVPRRHRASAAADQPAARAAHGDPGPGRPPGGLPALLQPDPPAAAGIRAGPAPVRGAHRADPGRCRLPGPADVTRGARRGDSPGRGEHGVRAAGGAAGGADGQDPPPAGQGDQAPALLLRRVAAGHRRRARAAPGSHARHRRHGAGRHPGVAGPWRAGGPDRLRRPDRRAGGHHRRVRPPSPGPHRHVGHRPAAQRERVHGAGDRGLRGPVVRHRPV</sequence>
<reference evidence="2" key="1">
    <citation type="submission" date="2020-02" db="EMBL/GenBank/DDBJ databases">
        <authorList>
            <person name="Meier V. D."/>
        </authorList>
    </citation>
    <scope>NUCLEOTIDE SEQUENCE</scope>
    <source>
        <strain evidence="2">AVDCRST_MAG41</strain>
    </source>
</reference>
<feature type="compositionally biased region" description="Basic and acidic residues" evidence="1">
    <location>
        <begin position="176"/>
        <end position="187"/>
    </location>
</feature>
<feature type="region of interest" description="Disordered" evidence="1">
    <location>
        <begin position="1"/>
        <end position="234"/>
    </location>
</feature>
<name>A0A6J4K1J3_9ACTN</name>
<feature type="compositionally biased region" description="Basic and acidic residues" evidence="1">
    <location>
        <begin position="211"/>
        <end position="224"/>
    </location>
</feature>
<feature type="compositionally biased region" description="Basic and acidic residues" evidence="1">
    <location>
        <begin position="95"/>
        <end position="107"/>
    </location>
</feature>
<keyword evidence="2" id="KW-0808">Transferase</keyword>
<dbReference type="EC" id="2.4.2.9" evidence="2"/>
<feature type="compositionally biased region" description="Low complexity" evidence="1">
    <location>
        <begin position="126"/>
        <end position="139"/>
    </location>
</feature>
<accession>A0A6J4K1J3</accession>
<feature type="compositionally biased region" description="Basic residues" evidence="1">
    <location>
        <begin position="140"/>
        <end position="163"/>
    </location>
</feature>
<feature type="compositionally biased region" description="Low complexity" evidence="1">
    <location>
        <begin position="50"/>
        <end position="72"/>
    </location>
</feature>
<dbReference type="AlphaFoldDB" id="A0A6J4K1J3"/>